<comment type="function">
    <text evidence="7">Flavin prenyltransferase that catalyzes the synthesis of the prenylated FMN cofactor (prenyl-FMN) for 4-hydroxy-3-polyprenylbenzoic acid decarboxylase UbiD. The prenyltransferase is metal-independent and links a dimethylallyl moiety from dimethylallyl monophosphate (DMAP) to the flavin N5 and C6 atoms of FMN.</text>
</comment>
<dbReference type="GO" id="GO:0016831">
    <property type="term" value="F:carboxy-lyase activity"/>
    <property type="evidence" value="ECO:0007669"/>
    <property type="project" value="TreeGrafter"/>
</dbReference>
<name>A0A6F9E5A5_9BACL</name>
<comment type="catalytic activity">
    <reaction evidence="5 7">
        <text>dimethylallyl phosphate + FMNH2 = prenylated FMNH2 + phosphate</text>
        <dbReference type="Rhea" id="RHEA:37743"/>
        <dbReference type="ChEBI" id="CHEBI:43474"/>
        <dbReference type="ChEBI" id="CHEBI:57618"/>
        <dbReference type="ChEBI" id="CHEBI:87467"/>
        <dbReference type="ChEBI" id="CHEBI:88052"/>
        <dbReference type="EC" id="2.5.1.129"/>
    </reaction>
</comment>
<dbReference type="InterPro" id="IPR003382">
    <property type="entry name" value="Flavoprotein"/>
</dbReference>
<comment type="caution">
    <text evidence="7">Lacks conserved residue(s) required for the propagation of feature annotation.</text>
</comment>
<evidence type="ECO:0000259" key="9">
    <source>
        <dbReference type="Pfam" id="PF02441"/>
    </source>
</evidence>
<evidence type="ECO:0000256" key="6">
    <source>
        <dbReference type="ARBA" id="ARBA00060793"/>
    </source>
</evidence>
<dbReference type="EC" id="2.5.1.129" evidence="7"/>
<feature type="domain" description="Flavoprotein" evidence="9">
    <location>
        <begin position="40"/>
        <end position="220"/>
    </location>
</feature>
<keyword evidence="3 7" id="KW-0288">FMN</keyword>
<evidence type="ECO:0000256" key="2">
    <source>
        <dbReference type="ARBA" id="ARBA00022630"/>
    </source>
</evidence>
<evidence type="ECO:0000256" key="8">
    <source>
        <dbReference type="SAM" id="MobiDB-lite"/>
    </source>
</evidence>
<dbReference type="PANTHER" id="PTHR43374">
    <property type="entry name" value="FLAVIN PRENYLTRANSFERASE"/>
    <property type="match status" value="1"/>
</dbReference>
<proteinExistence type="inferred from homology"/>
<sequence length="243" mass="26650">MSRNELHADGGGMDREDAPWEPGIGAMRMTRERVEEDLPVVVGITGASGAVYAIRLLQELVRLNQRVHLLISGAAWEVLRLEMGWPVKAGDWPLFREKAGIVSDRVSVHDLGNFSAPVASGSYLTRAMVIVPCSMGTLAAVATGASDNLLERAADTHLKEGRPLILVPRETPLHLIHLENMVRAARAGARIVPAMPGFYHRPETLMDLVDFVVGKILDQLRLPHGLFRRWGSTGEEVGEVDRT</sequence>
<dbReference type="FunFam" id="3.40.50.1950:FF:000001">
    <property type="entry name" value="Flavin prenyltransferase UbiX"/>
    <property type="match status" value="1"/>
</dbReference>
<protein>
    <recommendedName>
        <fullName evidence="7">Flavin prenyltransferase UbiX</fullName>
        <ecNumber evidence="7">2.5.1.129</ecNumber>
    </recommendedName>
</protein>
<dbReference type="NCBIfam" id="TIGR00421">
    <property type="entry name" value="ubiX_pad"/>
    <property type="match status" value="1"/>
</dbReference>
<keyword evidence="4 7" id="KW-0808">Transferase</keyword>
<evidence type="ECO:0000256" key="4">
    <source>
        <dbReference type="ARBA" id="ARBA00022679"/>
    </source>
</evidence>
<evidence type="ECO:0000313" key="11">
    <source>
        <dbReference type="Proteomes" id="UP000502196"/>
    </source>
</evidence>
<evidence type="ECO:0000256" key="5">
    <source>
        <dbReference type="ARBA" id="ARBA00050612"/>
    </source>
</evidence>
<feature type="binding site" evidence="7">
    <location>
        <position position="215"/>
    </location>
    <ligand>
        <name>dimethylallyl phosphate</name>
        <dbReference type="ChEBI" id="CHEBI:88052"/>
    </ligand>
</feature>
<keyword evidence="2 7" id="KW-0285">Flavoprotein</keyword>
<feature type="binding site" evidence="7">
    <location>
        <position position="199"/>
    </location>
    <ligand>
        <name>dimethylallyl phosphate</name>
        <dbReference type="ChEBI" id="CHEBI:88052"/>
    </ligand>
</feature>
<evidence type="ECO:0000256" key="1">
    <source>
        <dbReference type="ARBA" id="ARBA00022602"/>
    </source>
</evidence>
<dbReference type="InterPro" id="IPR036551">
    <property type="entry name" value="Flavin_trans-like"/>
</dbReference>
<keyword evidence="1 7" id="KW-0637">Prenyltransferase</keyword>
<evidence type="ECO:0000256" key="3">
    <source>
        <dbReference type="ARBA" id="ARBA00022643"/>
    </source>
</evidence>
<dbReference type="Gene3D" id="3.40.50.1950">
    <property type="entry name" value="Flavin prenyltransferase-like"/>
    <property type="match status" value="1"/>
</dbReference>
<feature type="compositionally biased region" description="Basic and acidic residues" evidence="8">
    <location>
        <begin position="1"/>
        <end position="18"/>
    </location>
</feature>
<dbReference type="GO" id="GO:0106141">
    <property type="term" value="F:flavin prenyltransferase activity"/>
    <property type="evidence" value="ECO:0007669"/>
    <property type="project" value="UniProtKB-EC"/>
</dbReference>
<dbReference type="AlphaFoldDB" id="A0A6F9E5A5"/>
<dbReference type="HAMAP" id="MF_01984">
    <property type="entry name" value="ubiX_pad"/>
    <property type="match status" value="1"/>
</dbReference>
<dbReference type="InterPro" id="IPR004507">
    <property type="entry name" value="UbiX-like"/>
</dbReference>
<evidence type="ECO:0000256" key="7">
    <source>
        <dbReference type="HAMAP-Rule" id="MF_01984"/>
    </source>
</evidence>
<dbReference type="EMBL" id="LR792683">
    <property type="protein sequence ID" value="CAB3392932.1"/>
    <property type="molecule type" value="Genomic_DNA"/>
</dbReference>
<reference evidence="10 11" key="1">
    <citation type="submission" date="2020-04" db="EMBL/GenBank/DDBJ databases">
        <authorList>
            <person name="Hogendoorn C."/>
        </authorList>
    </citation>
    <scope>NUCLEOTIDE SEQUENCE [LARGE SCALE GENOMIC DNA]</scope>
    <source>
        <strain evidence="10">COOX1</strain>
    </source>
</reference>
<feature type="binding site" evidence="7">
    <location>
        <begin position="46"/>
        <end position="48"/>
    </location>
    <ligand>
        <name>FMN</name>
        <dbReference type="ChEBI" id="CHEBI:58210"/>
    </ligand>
</feature>
<dbReference type="SUPFAM" id="SSF52507">
    <property type="entry name" value="Homo-oligomeric flavin-containing Cys decarboxylases, HFCD"/>
    <property type="match status" value="1"/>
</dbReference>
<gene>
    <name evidence="7 10" type="primary">ubiX</name>
    <name evidence="10" type="ORF">COOX1_1657</name>
</gene>
<feature type="binding site" evidence="7">
    <location>
        <position position="169"/>
    </location>
    <ligand>
        <name>FMN</name>
        <dbReference type="ChEBI" id="CHEBI:58210"/>
    </ligand>
</feature>
<dbReference type="Pfam" id="PF02441">
    <property type="entry name" value="Flavoprotein"/>
    <property type="match status" value="1"/>
</dbReference>
<feature type="region of interest" description="Disordered" evidence="8">
    <location>
        <begin position="1"/>
        <end position="22"/>
    </location>
</feature>
<evidence type="ECO:0000313" key="10">
    <source>
        <dbReference type="EMBL" id="CAB3392932.1"/>
    </source>
</evidence>
<dbReference type="Proteomes" id="UP000502196">
    <property type="component" value="Chromosome"/>
</dbReference>
<feature type="binding site" evidence="7">
    <location>
        <position position="72"/>
    </location>
    <ligand>
        <name>FMN</name>
        <dbReference type="ChEBI" id="CHEBI:58210"/>
    </ligand>
</feature>
<organism evidence="10 11">
    <name type="scientific">Kyrpidia spormannii</name>
    <dbReference type="NCBI Taxonomy" id="2055160"/>
    <lineage>
        <taxon>Bacteria</taxon>
        <taxon>Bacillati</taxon>
        <taxon>Bacillota</taxon>
        <taxon>Bacilli</taxon>
        <taxon>Bacillales</taxon>
        <taxon>Alicyclobacillaceae</taxon>
        <taxon>Kyrpidia</taxon>
    </lineage>
</organism>
<accession>A0A6F9E5A5</accession>
<dbReference type="PANTHER" id="PTHR43374:SF1">
    <property type="entry name" value="FLAVIN PRENYLTRANSFERASE PAD1, MITOCHONDRIAL"/>
    <property type="match status" value="1"/>
</dbReference>
<dbReference type="NCBIfam" id="NF004685">
    <property type="entry name" value="PRK06029.1"/>
    <property type="match status" value="1"/>
</dbReference>
<feature type="binding site" evidence="7">
    <location>
        <begin position="134"/>
        <end position="137"/>
    </location>
    <ligand>
        <name>FMN</name>
        <dbReference type="ChEBI" id="CHEBI:58210"/>
    </ligand>
</feature>
<comment type="similarity">
    <text evidence="6 7">Belongs to the UbiX/PAD1 family.</text>
</comment>